<dbReference type="InterPro" id="IPR002052">
    <property type="entry name" value="DNA_methylase_N6_adenine_CS"/>
</dbReference>
<evidence type="ECO:0000256" key="5">
    <source>
        <dbReference type="ARBA" id="ARBA00047942"/>
    </source>
</evidence>
<dbReference type="RefSeq" id="WP_220194975.1">
    <property type="nucleotide sequence ID" value="NZ_BNJF01000001.1"/>
</dbReference>
<dbReference type="PANTHER" id="PTHR33841">
    <property type="entry name" value="DNA METHYLTRANSFERASE YEEA-RELATED"/>
    <property type="match status" value="1"/>
</dbReference>
<evidence type="ECO:0000313" key="8">
    <source>
        <dbReference type="Proteomes" id="UP000612362"/>
    </source>
</evidence>
<dbReference type="GO" id="GO:0032259">
    <property type="term" value="P:methylation"/>
    <property type="evidence" value="ECO:0007669"/>
    <property type="project" value="UniProtKB-KW"/>
</dbReference>
<dbReference type="GO" id="GO:0009007">
    <property type="term" value="F:site-specific DNA-methyltransferase (adenine-specific) activity"/>
    <property type="evidence" value="ECO:0007669"/>
    <property type="project" value="UniProtKB-EC"/>
</dbReference>
<dbReference type="Proteomes" id="UP000612362">
    <property type="component" value="Unassembled WGS sequence"/>
</dbReference>
<dbReference type="InterPro" id="IPR011639">
    <property type="entry name" value="MethylTrfase_TaqI-like_dom"/>
</dbReference>
<organism evidence="7 8">
    <name type="scientific">Ktedonospora formicarum</name>
    <dbReference type="NCBI Taxonomy" id="2778364"/>
    <lineage>
        <taxon>Bacteria</taxon>
        <taxon>Bacillati</taxon>
        <taxon>Chloroflexota</taxon>
        <taxon>Ktedonobacteria</taxon>
        <taxon>Ktedonobacterales</taxon>
        <taxon>Ktedonobacteraceae</taxon>
        <taxon>Ktedonospora</taxon>
    </lineage>
</organism>
<keyword evidence="3" id="KW-0808">Transferase</keyword>
<evidence type="ECO:0000256" key="1">
    <source>
        <dbReference type="ARBA" id="ARBA00011900"/>
    </source>
</evidence>
<proteinExistence type="predicted"/>
<evidence type="ECO:0000256" key="4">
    <source>
        <dbReference type="ARBA" id="ARBA00022691"/>
    </source>
</evidence>
<protein>
    <recommendedName>
        <fullName evidence="1">site-specific DNA-methyltransferase (adenine-specific)</fullName>
        <ecNumber evidence="1">2.1.1.72</ecNumber>
    </recommendedName>
</protein>
<evidence type="ECO:0000259" key="6">
    <source>
        <dbReference type="Pfam" id="PF07669"/>
    </source>
</evidence>
<keyword evidence="8" id="KW-1185">Reference proteome</keyword>
<dbReference type="AlphaFoldDB" id="A0A8J3I5C5"/>
<dbReference type="SUPFAM" id="SSF53335">
    <property type="entry name" value="S-adenosyl-L-methionine-dependent methyltransferases"/>
    <property type="match status" value="1"/>
</dbReference>
<keyword evidence="2" id="KW-0489">Methyltransferase</keyword>
<dbReference type="PROSITE" id="PS00092">
    <property type="entry name" value="N6_MTASE"/>
    <property type="match status" value="1"/>
</dbReference>
<keyword evidence="4" id="KW-0949">S-adenosyl-L-methionine</keyword>
<evidence type="ECO:0000256" key="3">
    <source>
        <dbReference type="ARBA" id="ARBA00022679"/>
    </source>
</evidence>
<comment type="caution">
    <text evidence="7">The sequence shown here is derived from an EMBL/GenBank/DDBJ whole genome shotgun (WGS) entry which is preliminary data.</text>
</comment>
<feature type="domain" description="Type II methyltransferase M.TaqI-like" evidence="6">
    <location>
        <begin position="372"/>
        <end position="538"/>
    </location>
</feature>
<gene>
    <name evidence="7" type="ORF">KSX_38270</name>
</gene>
<dbReference type="EC" id="2.1.1.72" evidence="1"/>
<dbReference type="EMBL" id="BNJF01000001">
    <property type="protein sequence ID" value="GHO45664.1"/>
    <property type="molecule type" value="Genomic_DNA"/>
</dbReference>
<evidence type="ECO:0000313" key="7">
    <source>
        <dbReference type="EMBL" id="GHO45664.1"/>
    </source>
</evidence>
<comment type="catalytic activity">
    <reaction evidence="5">
        <text>a 2'-deoxyadenosine in DNA + S-adenosyl-L-methionine = an N(6)-methyl-2'-deoxyadenosine in DNA + S-adenosyl-L-homocysteine + H(+)</text>
        <dbReference type="Rhea" id="RHEA:15197"/>
        <dbReference type="Rhea" id="RHEA-COMP:12418"/>
        <dbReference type="Rhea" id="RHEA-COMP:12419"/>
        <dbReference type="ChEBI" id="CHEBI:15378"/>
        <dbReference type="ChEBI" id="CHEBI:57856"/>
        <dbReference type="ChEBI" id="CHEBI:59789"/>
        <dbReference type="ChEBI" id="CHEBI:90615"/>
        <dbReference type="ChEBI" id="CHEBI:90616"/>
        <dbReference type="EC" id="2.1.1.72"/>
    </reaction>
</comment>
<accession>A0A8J3I5C5</accession>
<reference evidence="7" key="1">
    <citation type="submission" date="2020-10" db="EMBL/GenBank/DDBJ databases">
        <title>Taxonomic study of unclassified bacteria belonging to the class Ktedonobacteria.</title>
        <authorList>
            <person name="Yabe S."/>
            <person name="Wang C.M."/>
            <person name="Zheng Y."/>
            <person name="Sakai Y."/>
            <person name="Cavaletti L."/>
            <person name="Monciardini P."/>
            <person name="Donadio S."/>
        </authorList>
    </citation>
    <scope>NUCLEOTIDE SEQUENCE</scope>
    <source>
        <strain evidence="7">SOSP1-1</strain>
    </source>
</reference>
<dbReference type="InterPro" id="IPR029063">
    <property type="entry name" value="SAM-dependent_MTases_sf"/>
</dbReference>
<dbReference type="InterPro" id="IPR050953">
    <property type="entry name" value="N4_N6_ade-DNA_methylase"/>
</dbReference>
<dbReference type="GO" id="GO:0006304">
    <property type="term" value="P:DNA modification"/>
    <property type="evidence" value="ECO:0007669"/>
    <property type="project" value="InterPro"/>
</dbReference>
<evidence type="ECO:0000256" key="2">
    <source>
        <dbReference type="ARBA" id="ARBA00022603"/>
    </source>
</evidence>
<dbReference type="Gene3D" id="3.40.50.150">
    <property type="entry name" value="Vaccinia Virus protein VP39"/>
    <property type="match status" value="1"/>
</dbReference>
<dbReference type="GO" id="GO:0003676">
    <property type="term" value="F:nucleic acid binding"/>
    <property type="evidence" value="ECO:0007669"/>
    <property type="project" value="InterPro"/>
</dbReference>
<dbReference type="Pfam" id="PF07669">
    <property type="entry name" value="Eco57I"/>
    <property type="match status" value="1"/>
</dbReference>
<sequence>MAHLSGPDPTHLHSTLKRFCRQCKALHTLLSTTLSGDLTPEERSRLALLTLQRLTTLYFLQSAGLLADDREYIRHLLEQGRQRYGPDSFYRCIFLPLLEELSCSSDESTTTLPCLPLPLFFPLPLEVHHIDFPDSAFEALFDLFDAYRWRLDEQSEDDKSLSPIVLTLLYEQQIKQKEMGAYYTSADVTNYVASHTLLPILFNRVATRLSDAHVRALLARALHHNPPSRYLPRALQYSESLPRETPYERKVRLKRLAELEQVLISNKIQTLEHAIAYNLDISRWALDALATCEDVEILLVFFGALDELCVLDPTCGCGAFLYASLALLKNLYMICLKRLMAFASDPRCQAILHRVEHYASLEHFALVNILSHNLYGVDLMSGATLICQTRLLLALLACAPNETQLPLPELRDHIHTGDVLHSNFVTGKSQHITSVNKEGATLHWQQAFPGVMARGGFDVVLGNPPYLELRRERIDQHSCSTTYGNLYAEVTALALRLTRSDQSYMGLLVPLSICSGARFSSLRTELRQNAAELWLANFEIFPCRLFEGAFQRLTLLLARHNSSETHSHQIHITRLQRWYATERPHLIELMRYTPLPPQLSGDSFPKLGAPLHGNILHKLNTQHQATTLGALLASYAASYFVYYQEATNYWLKAICQIPYYKKNGIAMPPPHGRYLYFAEEAHARTIMALMNSSLFYLWFATHADGFHLAHSLVKAFPLPYSLLTCQDMVSLAHLLEADILRNANYSTRNTQANAQHTHQGLHIELMEYHLACSRPILNEVDELLARFYGFSSEELEFILHYDDKYRSCSDHHEA</sequence>
<dbReference type="PANTHER" id="PTHR33841:SF1">
    <property type="entry name" value="DNA METHYLTRANSFERASE A"/>
    <property type="match status" value="1"/>
</dbReference>
<name>A0A8J3I5C5_9CHLR</name>